<reference evidence="2 3" key="1">
    <citation type="journal article" date="2011" name="Genome Biol.">
        <title>Comparative genome sequence analysis underscores mycoparasitism as the ancestral life style of Trichoderma.</title>
        <authorList>
            <person name="Kubicek C.P."/>
            <person name="Herrera-Estrella A."/>
            <person name="Seidl-Seiboth V."/>
            <person name="Martinez D.A."/>
            <person name="Druzhinina I.S."/>
            <person name="Thon M."/>
            <person name="Zeilinger S."/>
            <person name="Casas-Flores S."/>
            <person name="Horwitz B.A."/>
            <person name="Mukherjee P.K."/>
            <person name="Mukherjee M."/>
            <person name="Kredics L."/>
            <person name="Alcaraz L.D."/>
            <person name="Aerts A."/>
            <person name="Antal Z."/>
            <person name="Atanasova L."/>
            <person name="Cervantes-Badillo M.G."/>
            <person name="Challacombe J."/>
            <person name="Chertkov O."/>
            <person name="McCluskey K."/>
            <person name="Coulpier F."/>
            <person name="Deshpande N."/>
            <person name="von Doehren H."/>
            <person name="Ebbole D.J."/>
            <person name="Esquivel-Naranjo E.U."/>
            <person name="Fekete E."/>
            <person name="Flipphi M."/>
            <person name="Glaser F."/>
            <person name="Gomez-Rodriguez E.Y."/>
            <person name="Gruber S."/>
            <person name="Han C."/>
            <person name="Henrissat B."/>
            <person name="Hermosa R."/>
            <person name="Hernandez-Onate M."/>
            <person name="Karaffa L."/>
            <person name="Kosti I."/>
            <person name="Le Crom S."/>
            <person name="Lindquist E."/>
            <person name="Lucas S."/>
            <person name="Luebeck M."/>
            <person name="Luebeck P.S."/>
            <person name="Margeot A."/>
            <person name="Metz B."/>
            <person name="Misra M."/>
            <person name="Nevalainen H."/>
            <person name="Omann M."/>
            <person name="Packer N."/>
            <person name="Perrone G."/>
            <person name="Uresti-Rivera E.E."/>
            <person name="Salamov A."/>
            <person name="Schmoll M."/>
            <person name="Seiboth B."/>
            <person name="Shapiro H."/>
            <person name="Sukno S."/>
            <person name="Tamayo-Ramos J.A."/>
            <person name="Tisch D."/>
            <person name="Wiest A."/>
            <person name="Wilkinson H.H."/>
            <person name="Zhang M."/>
            <person name="Coutinho P.M."/>
            <person name="Kenerley C.M."/>
            <person name="Monte E."/>
            <person name="Baker S.E."/>
            <person name="Grigoriev I.V."/>
        </authorList>
    </citation>
    <scope>NUCLEOTIDE SEQUENCE [LARGE SCALE GENOMIC DNA]</scope>
    <source>
        <strain evidence="3">ATCC 20476 / IMI 206040</strain>
    </source>
</reference>
<protein>
    <submittedName>
        <fullName evidence="2">Uncharacterized protein</fullName>
    </submittedName>
</protein>
<dbReference type="EMBL" id="ABDG02000029">
    <property type="protein sequence ID" value="EHK39490.1"/>
    <property type="molecule type" value="Genomic_DNA"/>
</dbReference>
<accession>G9PCB6</accession>
<feature type="region of interest" description="Disordered" evidence="1">
    <location>
        <begin position="70"/>
        <end position="133"/>
    </location>
</feature>
<evidence type="ECO:0000256" key="1">
    <source>
        <dbReference type="SAM" id="MobiDB-lite"/>
    </source>
</evidence>
<sequence length="188" mass="19333">MYEVPSAACAVIGRDPARAKELACWYRYFPLSAEGGIPVLQGALMPGYGRNSTWSSRALAFPSPRKRLQAVQVQRPATSDLRHPAAKQQPNSASSSWQVLQPPPIGRHAAASPRPASAPRPVTGGGRSRCCPSTASSALAQLSVACHGALGFWASASPPIVAAQGSGPLGPPAVLGPSAHPPPPSPPV</sequence>
<keyword evidence="3" id="KW-1185">Reference proteome</keyword>
<feature type="compositionally biased region" description="Low complexity" evidence="1">
    <location>
        <begin position="109"/>
        <end position="121"/>
    </location>
</feature>
<evidence type="ECO:0000313" key="2">
    <source>
        <dbReference type="EMBL" id="EHK39490.1"/>
    </source>
</evidence>
<organism evidence="2 3">
    <name type="scientific">Hypocrea atroviridis (strain ATCC 20476 / IMI 206040)</name>
    <name type="common">Trichoderma atroviride</name>
    <dbReference type="NCBI Taxonomy" id="452589"/>
    <lineage>
        <taxon>Eukaryota</taxon>
        <taxon>Fungi</taxon>
        <taxon>Dikarya</taxon>
        <taxon>Ascomycota</taxon>
        <taxon>Pezizomycotina</taxon>
        <taxon>Sordariomycetes</taxon>
        <taxon>Hypocreomycetidae</taxon>
        <taxon>Hypocreales</taxon>
        <taxon>Hypocreaceae</taxon>
        <taxon>Trichoderma</taxon>
    </lineage>
</organism>
<dbReference type="AlphaFoldDB" id="G9PCB6"/>
<gene>
    <name evidence="2" type="ORF">TRIATDRAFT_91875</name>
</gene>
<feature type="compositionally biased region" description="Polar residues" evidence="1">
    <location>
        <begin position="88"/>
        <end position="99"/>
    </location>
</feature>
<feature type="region of interest" description="Disordered" evidence="1">
    <location>
        <begin position="160"/>
        <end position="188"/>
    </location>
</feature>
<dbReference type="Proteomes" id="UP000005426">
    <property type="component" value="Unassembled WGS sequence"/>
</dbReference>
<comment type="caution">
    <text evidence="2">The sequence shown here is derived from an EMBL/GenBank/DDBJ whole genome shotgun (WGS) entry which is preliminary data.</text>
</comment>
<name>G9PCB6_HYPAI</name>
<dbReference type="HOGENOM" id="CLU_1441235_0_0_1"/>
<feature type="compositionally biased region" description="Pro residues" evidence="1">
    <location>
        <begin position="179"/>
        <end position="188"/>
    </location>
</feature>
<proteinExistence type="predicted"/>
<evidence type="ECO:0000313" key="3">
    <source>
        <dbReference type="Proteomes" id="UP000005426"/>
    </source>
</evidence>